<dbReference type="Proteomes" id="UP000600101">
    <property type="component" value="Unassembled WGS sequence"/>
</dbReference>
<evidence type="ECO:0000313" key="2">
    <source>
        <dbReference type="EMBL" id="MBC4016154.1"/>
    </source>
</evidence>
<dbReference type="Pfam" id="PF00156">
    <property type="entry name" value="Pribosyltran"/>
    <property type="match status" value="1"/>
</dbReference>
<accession>A0A9X0QY58</accession>
<evidence type="ECO:0000259" key="1">
    <source>
        <dbReference type="Pfam" id="PF00156"/>
    </source>
</evidence>
<dbReference type="InterPro" id="IPR029057">
    <property type="entry name" value="PRTase-like"/>
</dbReference>
<name>A0A9X0QY58_9PROT</name>
<dbReference type="CDD" id="cd06223">
    <property type="entry name" value="PRTases_typeI"/>
    <property type="match status" value="1"/>
</dbReference>
<feature type="domain" description="Phosphoribosyltransferase" evidence="1">
    <location>
        <begin position="6"/>
        <end position="168"/>
    </location>
</feature>
<dbReference type="Gene3D" id="3.40.50.2020">
    <property type="match status" value="1"/>
</dbReference>
<reference evidence="2" key="1">
    <citation type="submission" date="2020-08" db="EMBL/GenBank/DDBJ databases">
        <authorList>
            <person name="Hu Y."/>
            <person name="Nguyen S.V."/>
            <person name="Li F."/>
            <person name="Fanning S."/>
        </authorList>
    </citation>
    <scope>NUCLEOTIDE SEQUENCE</scope>
    <source>
        <strain evidence="2">SYSU D8009</strain>
    </source>
</reference>
<dbReference type="SUPFAM" id="SSF53271">
    <property type="entry name" value="PRTase-like"/>
    <property type="match status" value="1"/>
</dbReference>
<proteinExistence type="predicted"/>
<gene>
    <name evidence="2" type="ORF">H7965_12545</name>
</gene>
<protein>
    <submittedName>
        <fullName evidence="2">Phosphoribosyltransferase</fullName>
    </submittedName>
</protein>
<keyword evidence="3" id="KW-1185">Reference proteome</keyword>
<dbReference type="GO" id="GO:0016757">
    <property type="term" value="F:glycosyltransferase activity"/>
    <property type="evidence" value="ECO:0007669"/>
    <property type="project" value="UniProtKB-KW"/>
</dbReference>
<comment type="caution">
    <text evidence="2">The sequence shown here is derived from an EMBL/GenBank/DDBJ whole genome shotgun (WGS) entry which is preliminary data.</text>
</comment>
<dbReference type="EMBL" id="JACOMF010000012">
    <property type="protein sequence ID" value="MBC4016154.1"/>
    <property type="molecule type" value="Genomic_DNA"/>
</dbReference>
<keyword evidence="2" id="KW-0808">Transferase</keyword>
<dbReference type="InterPro" id="IPR000836">
    <property type="entry name" value="PRTase_dom"/>
</dbReference>
<dbReference type="RefSeq" id="WP_186770919.1">
    <property type="nucleotide sequence ID" value="NZ_JACOMF010000012.1"/>
</dbReference>
<keyword evidence="2" id="KW-0328">Glycosyltransferase</keyword>
<dbReference type="Gene3D" id="3.30.1310.20">
    <property type="entry name" value="PRTase-like"/>
    <property type="match status" value="1"/>
</dbReference>
<organism evidence="2 3">
    <name type="scientific">Siccirubricoccus deserti</name>
    <dbReference type="NCBI Taxonomy" id="2013562"/>
    <lineage>
        <taxon>Bacteria</taxon>
        <taxon>Pseudomonadati</taxon>
        <taxon>Pseudomonadota</taxon>
        <taxon>Alphaproteobacteria</taxon>
        <taxon>Acetobacterales</taxon>
        <taxon>Roseomonadaceae</taxon>
        <taxon>Siccirubricoccus</taxon>
    </lineage>
</organism>
<sequence>MFRNREDAGQRLATRLLEWRAARPVVFALPRGGVPVACPIAAALEAPLDLLLVRKIGAPGQPELALGAVVEGEPPQTVVNEEAIRMCGVPADFVTAQAARELPEIARRRRLWLHGRPAIPPYGCTAILVDDGIATGATVRAALLALQRAGAARRILAAPVAPPDVADRLRQECDEAVILAEPFHFGSVGAFYEDFRQLEDAEVTALLDAAGVGRSR</sequence>
<dbReference type="AlphaFoldDB" id="A0A9X0QY58"/>
<evidence type="ECO:0000313" key="3">
    <source>
        <dbReference type="Proteomes" id="UP000600101"/>
    </source>
</evidence>